<accession>A0A6C0CHT2</accession>
<dbReference type="AlphaFoldDB" id="A0A6C0CHT2"/>
<proteinExistence type="predicted"/>
<evidence type="ECO:0000313" key="1">
    <source>
        <dbReference type="EMBL" id="QHT03732.1"/>
    </source>
</evidence>
<organism evidence="1">
    <name type="scientific">viral metagenome</name>
    <dbReference type="NCBI Taxonomy" id="1070528"/>
    <lineage>
        <taxon>unclassified sequences</taxon>
        <taxon>metagenomes</taxon>
        <taxon>organismal metagenomes</taxon>
    </lineage>
</organism>
<reference evidence="1" key="1">
    <citation type="journal article" date="2020" name="Nature">
        <title>Giant virus diversity and host interactions through global metagenomics.</title>
        <authorList>
            <person name="Schulz F."/>
            <person name="Roux S."/>
            <person name="Paez-Espino D."/>
            <person name="Jungbluth S."/>
            <person name="Walsh D.A."/>
            <person name="Denef V.J."/>
            <person name="McMahon K.D."/>
            <person name="Konstantinidis K.T."/>
            <person name="Eloe-Fadrosh E.A."/>
            <person name="Kyrpides N.C."/>
            <person name="Woyke T."/>
        </authorList>
    </citation>
    <scope>NUCLEOTIDE SEQUENCE</scope>
    <source>
        <strain evidence="1">GVMAG-M-3300021120-1</strain>
    </source>
</reference>
<protein>
    <submittedName>
        <fullName evidence="1">Uncharacterized protein</fullName>
    </submittedName>
</protein>
<dbReference type="EMBL" id="MN739416">
    <property type="protein sequence ID" value="QHT03732.1"/>
    <property type="molecule type" value="Genomic_DNA"/>
</dbReference>
<sequence>MGDNLKNNWAGYLNAVSGSRVPSSSMPAPYLTSDSSYGNAGFLDIAVRDPQIQARYDAMSGSWAGITATEAAIKNGIFKADSMPIVQKNNTNNK</sequence>
<name>A0A6C0CHT2_9ZZZZ</name>